<keyword evidence="2" id="KW-0812">Transmembrane</keyword>
<dbReference type="Proteomes" id="UP001281761">
    <property type="component" value="Unassembled WGS sequence"/>
</dbReference>
<evidence type="ECO:0000259" key="3">
    <source>
        <dbReference type="PROSITE" id="PS50011"/>
    </source>
</evidence>
<feature type="region of interest" description="Disordered" evidence="1">
    <location>
        <begin position="143"/>
        <end position="166"/>
    </location>
</feature>
<comment type="caution">
    <text evidence="4">The sequence shown here is derived from an EMBL/GenBank/DDBJ whole genome shotgun (WGS) entry which is preliminary data.</text>
</comment>
<feature type="compositionally biased region" description="Basic and acidic residues" evidence="1">
    <location>
        <begin position="150"/>
        <end position="164"/>
    </location>
</feature>
<dbReference type="InterPro" id="IPR000719">
    <property type="entry name" value="Prot_kinase_dom"/>
</dbReference>
<dbReference type="Gene3D" id="1.10.510.10">
    <property type="entry name" value="Transferase(Phosphotransferase) domain 1"/>
    <property type="match status" value="1"/>
</dbReference>
<dbReference type="Pfam" id="PF07714">
    <property type="entry name" value="PK_Tyr_Ser-Thr"/>
    <property type="match status" value="1"/>
</dbReference>
<evidence type="ECO:0000313" key="5">
    <source>
        <dbReference type="Proteomes" id="UP001281761"/>
    </source>
</evidence>
<keyword evidence="2" id="KW-1133">Transmembrane helix</keyword>
<keyword evidence="5" id="KW-1185">Reference proteome</keyword>
<organism evidence="4 5">
    <name type="scientific">Blattamonas nauphoetae</name>
    <dbReference type="NCBI Taxonomy" id="2049346"/>
    <lineage>
        <taxon>Eukaryota</taxon>
        <taxon>Metamonada</taxon>
        <taxon>Preaxostyla</taxon>
        <taxon>Oxymonadida</taxon>
        <taxon>Blattamonas</taxon>
    </lineage>
</organism>
<evidence type="ECO:0000313" key="4">
    <source>
        <dbReference type="EMBL" id="KAK2952850.1"/>
    </source>
</evidence>
<reference evidence="4 5" key="1">
    <citation type="journal article" date="2022" name="bioRxiv">
        <title>Genomics of Preaxostyla Flagellates Illuminates Evolutionary Transitions and the Path Towards Mitochondrial Loss.</title>
        <authorList>
            <person name="Novak L.V.F."/>
            <person name="Treitli S.C."/>
            <person name="Pyrih J."/>
            <person name="Halakuc P."/>
            <person name="Pipaliya S.V."/>
            <person name="Vacek V."/>
            <person name="Brzon O."/>
            <person name="Soukal P."/>
            <person name="Eme L."/>
            <person name="Dacks J.B."/>
            <person name="Karnkowska A."/>
            <person name="Elias M."/>
            <person name="Hampl V."/>
        </authorList>
    </citation>
    <scope>NUCLEOTIDE SEQUENCE [LARGE SCALE GENOMIC DNA]</scope>
    <source>
        <strain evidence="4">NAU3</strain>
        <tissue evidence="4">Gut</tissue>
    </source>
</reference>
<sequence length="399" mass="44890">MLSDRPLPMPMWNETHINVSIALSSLSSLSMDSEWTARIVFGNGEHTDSFTFLESLKERKAEALQQSLPWLIPVCVCSALFILAILVIVVVVLCRRRRKTAKSASSTLPNQQELLEDDVAKMDVEMLPYPTTNDLFAQISHEPQTDVVSDENKKDTRTQFHPENTRPIADPVEAMQCEGQFTLVTVDGHDTLYNRIHKGDGVGEGKRREIERKIVRGMLKMVEKHNLEAGTRISPHRILLNRNDSVFLRIESELKEKHELERFSLPNTTQPSASHSGVKDGIEEIRWRAPEQGEKEGELNEGVESSKVMVFRLGLIVWEIETGLVPFGELDAVNAHRTLAAGIALPLEKVGDTSMRELIEGCLQIDPDQRITLQQALEKLGEIPEGSAKEEMKDQFAKL</sequence>
<feature type="domain" description="Protein kinase" evidence="3">
    <location>
        <begin position="35"/>
        <end position="383"/>
    </location>
</feature>
<proteinExistence type="predicted"/>
<dbReference type="PROSITE" id="PS50011">
    <property type="entry name" value="PROTEIN_KINASE_DOM"/>
    <property type="match status" value="1"/>
</dbReference>
<dbReference type="InterPro" id="IPR011009">
    <property type="entry name" value="Kinase-like_dom_sf"/>
</dbReference>
<gene>
    <name evidence="4" type="ORF">BLNAU_12171</name>
</gene>
<dbReference type="EMBL" id="JARBJD010000098">
    <property type="protein sequence ID" value="KAK2952850.1"/>
    <property type="molecule type" value="Genomic_DNA"/>
</dbReference>
<keyword evidence="2" id="KW-0472">Membrane</keyword>
<evidence type="ECO:0000256" key="1">
    <source>
        <dbReference type="SAM" id="MobiDB-lite"/>
    </source>
</evidence>
<protein>
    <recommendedName>
        <fullName evidence="3">Protein kinase domain-containing protein</fullName>
    </recommendedName>
</protein>
<feature type="transmembrane region" description="Helical" evidence="2">
    <location>
        <begin position="70"/>
        <end position="94"/>
    </location>
</feature>
<accession>A0ABQ9XMX8</accession>
<name>A0ABQ9XMX8_9EUKA</name>
<dbReference type="InterPro" id="IPR001245">
    <property type="entry name" value="Ser-Thr/Tyr_kinase_cat_dom"/>
</dbReference>
<dbReference type="SUPFAM" id="SSF56112">
    <property type="entry name" value="Protein kinase-like (PK-like)"/>
    <property type="match status" value="1"/>
</dbReference>
<evidence type="ECO:0000256" key="2">
    <source>
        <dbReference type="SAM" id="Phobius"/>
    </source>
</evidence>